<protein>
    <submittedName>
        <fullName evidence="2">Uncharacterized protein</fullName>
    </submittedName>
</protein>
<name>A0A0R2BRC7_9LACO</name>
<reference evidence="2 3" key="1">
    <citation type="journal article" date="2015" name="Genome Announc.">
        <title>Expanding the biotechnology potential of lactobacilli through comparative genomics of 213 strains and associated genera.</title>
        <authorList>
            <person name="Sun Z."/>
            <person name="Harris H.M."/>
            <person name="McCann A."/>
            <person name="Guo C."/>
            <person name="Argimon S."/>
            <person name="Zhang W."/>
            <person name="Yang X."/>
            <person name="Jeffery I.B."/>
            <person name="Cooney J.C."/>
            <person name="Kagawa T.F."/>
            <person name="Liu W."/>
            <person name="Song Y."/>
            <person name="Salvetti E."/>
            <person name="Wrobel A."/>
            <person name="Rasinkangas P."/>
            <person name="Parkhill J."/>
            <person name="Rea M.C."/>
            <person name="O'Sullivan O."/>
            <person name="Ritari J."/>
            <person name="Douillard F.P."/>
            <person name="Paul Ross R."/>
            <person name="Yang R."/>
            <person name="Briner A.E."/>
            <person name="Felis G.E."/>
            <person name="de Vos W.M."/>
            <person name="Barrangou R."/>
            <person name="Klaenhammer T.R."/>
            <person name="Caufield P.W."/>
            <person name="Cui Y."/>
            <person name="Zhang H."/>
            <person name="O'Toole P.W."/>
        </authorList>
    </citation>
    <scope>NUCLEOTIDE SEQUENCE [LARGE SCALE GENOMIC DNA]</scope>
    <source>
        <strain evidence="2 3">DSM 20605</strain>
    </source>
</reference>
<feature type="transmembrane region" description="Helical" evidence="1">
    <location>
        <begin position="119"/>
        <end position="139"/>
    </location>
</feature>
<dbReference type="eggNOG" id="ENOG5032W9S">
    <property type="taxonomic scope" value="Bacteria"/>
</dbReference>
<dbReference type="AlphaFoldDB" id="A0A0R2BRC7"/>
<organism evidence="2 3">
    <name type="scientific">Liquorilactobacillus vini DSM 20605</name>
    <dbReference type="NCBI Taxonomy" id="1133569"/>
    <lineage>
        <taxon>Bacteria</taxon>
        <taxon>Bacillati</taxon>
        <taxon>Bacillota</taxon>
        <taxon>Bacilli</taxon>
        <taxon>Lactobacillales</taxon>
        <taxon>Lactobacillaceae</taxon>
        <taxon>Liquorilactobacillus</taxon>
    </lineage>
</organism>
<feature type="transmembrane region" description="Helical" evidence="1">
    <location>
        <begin position="43"/>
        <end position="63"/>
    </location>
</feature>
<sequence length="278" mass="32133">MQAFLISIAVMVGITIACALVGAVPNLRITRVNDPVVRFALGMIYPSDFAARAFYWLIAFTLYRKFKFSLTDYISTMALTLFIYFVTDTRIDLILMLLLIVSVWARPYLYPIINGIGEFWLMVVVTLFIGLNMLMAYAYSATNSFLNLVNKVLSGRLIFGHLAFKKYNVTYIGQFVYQEGNGGIHHKAFNYFYIDSSFIRILLMEGIFVFLALMFLLWFLFKRYYQLNLMLFVIALILIVLSSVIDQHLNEMSFNVVLLSALANLDYWQKEINFSKRV</sequence>
<dbReference type="Proteomes" id="UP000051576">
    <property type="component" value="Unassembled WGS sequence"/>
</dbReference>
<keyword evidence="3" id="KW-1185">Reference proteome</keyword>
<dbReference type="EMBL" id="AYYX01000173">
    <property type="protein sequence ID" value="KRM81728.1"/>
    <property type="molecule type" value="Genomic_DNA"/>
</dbReference>
<evidence type="ECO:0000313" key="3">
    <source>
        <dbReference type="Proteomes" id="UP000051576"/>
    </source>
</evidence>
<evidence type="ECO:0000256" key="1">
    <source>
        <dbReference type="SAM" id="Phobius"/>
    </source>
</evidence>
<feature type="transmembrane region" description="Helical" evidence="1">
    <location>
        <begin position="227"/>
        <end position="245"/>
    </location>
</feature>
<proteinExistence type="predicted"/>
<gene>
    <name evidence="2" type="ORF">FD21_GL000586</name>
</gene>
<feature type="transmembrane region" description="Helical" evidence="1">
    <location>
        <begin position="198"/>
        <end position="220"/>
    </location>
</feature>
<keyword evidence="1" id="KW-0472">Membrane</keyword>
<dbReference type="STRING" id="1133569.FD21_GL000586"/>
<evidence type="ECO:0000313" key="2">
    <source>
        <dbReference type="EMBL" id="KRM81728.1"/>
    </source>
</evidence>
<dbReference type="PATRIC" id="fig|1133569.4.peg.627"/>
<comment type="caution">
    <text evidence="2">The sequence shown here is derived from an EMBL/GenBank/DDBJ whole genome shotgun (WGS) entry which is preliminary data.</text>
</comment>
<keyword evidence="1" id="KW-1133">Transmembrane helix</keyword>
<keyword evidence="1" id="KW-0812">Transmembrane</keyword>
<accession>A0A0R2BRC7</accession>